<dbReference type="InterPro" id="IPR035277">
    <property type="entry name" value="MalF_N"/>
</dbReference>
<evidence type="ECO:0000256" key="4">
    <source>
        <dbReference type="ARBA" id="ARBA00022475"/>
    </source>
</evidence>
<dbReference type="CDD" id="cd06261">
    <property type="entry name" value="TM_PBP2"/>
    <property type="match status" value="1"/>
</dbReference>
<dbReference type="GO" id="GO:1990060">
    <property type="term" value="C:maltose transport complex"/>
    <property type="evidence" value="ECO:0007669"/>
    <property type="project" value="TreeGrafter"/>
</dbReference>
<feature type="transmembrane region" description="Helical" evidence="9">
    <location>
        <begin position="381"/>
        <end position="407"/>
    </location>
</feature>
<dbReference type="PROSITE" id="PS50928">
    <property type="entry name" value="ABC_TM1"/>
    <property type="match status" value="1"/>
</dbReference>
<keyword evidence="7 9" id="KW-1133">Transmembrane helix</keyword>
<protein>
    <recommendedName>
        <fullName evidence="10">Maltose/maltodextrin transport system permease protein</fullName>
    </recommendedName>
</protein>
<evidence type="ECO:0000259" key="11">
    <source>
        <dbReference type="PROSITE" id="PS50928"/>
    </source>
</evidence>
<dbReference type="Gene3D" id="1.10.3720.10">
    <property type="entry name" value="MetI-like"/>
    <property type="match status" value="1"/>
</dbReference>
<evidence type="ECO:0000256" key="5">
    <source>
        <dbReference type="ARBA" id="ARBA00022597"/>
    </source>
</evidence>
<dbReference type="Pfam" id="PF00528">
    <property type="entry name" value="BPD_transp_1"/>
    <property type="match status" value="1"/>
</dbReference>
<evidence type="ECO:0000256" key="10">
    <source>
        <dbReference type="RuleBase" id="RU367050"/>
    </source>
</evidence>
<dbReference type="Gene3D" id="2.40.430.10">
    <property type="entry name" value="D-maltodextrin-binding protein, MBP"/>
    <property type="match status" value="1"/>
</dbReference>
<proteinExistence type="inferred from homology"/>
<gene>
    <name evidence="12" type="ORF">CFX1CAM_1440</name>
</gene>
<dbReference type="SUPFAM" id="SSF161098">
    <property type="entry name" value="MetI-like"/>
    <property type="match status" value="1"/>
</dbReference>
<dbReference type="Gene3D" id="3.10.650.10">
    <property type="entry name" value="MalF N-terminal region-like"/>
    <property type="match status" value="1"/>
</dbReference>
<keyword evidence="6 9" id="KW-0812">Transmembrane</keyword>
<evidence type="ECO:0000256" key="2">
    <source>
        <dbReference type="ARBA" id="ARBA00009047"/>
    </source>
</evidence>
<dbReference type="Gene3D" id="1.20.58.370">
    <property type="entry name" value="MalF N-terminal region-like"/>
    <property type="match status" value="1"/>
</dbReference>
<dbReference type="InterPro" id="IPR000515">
    <property type="entry name" value="MetI-like"/>
</dbReference>
<dbReference type="InterPro" id="IPR047103">
    <property type="entry name" value="MalF_P2_sf"/>
</dbReference>
<feature type="transmembrane region" description="Helical" evidence="9">
    <location>
        <begin position="428"/>
        <end position="451"/>
    </location>
</feature>
<evidence type="ECO:0000256" key="1">
    <source>
        <dbReference type="ARBA" id="ARBA00004651"/>
    </source>
</evidence>
<organism evidence="12 13">
    <name type="scientific">Candidatus Brevifilum fermentans</name>
    <dbReference type="NCBI Taxonomy" id="1986204"/>
    <lineage>
        <taxon>Bacteria</taxon>
        <taxon>Bacillati</taxon>
        <taxon>Chloroflexota</taxon>
        <taxon>Anaerolineae</taxon>
        <taxon>Anaerolineales</taxon>
        <taxon>Anaerolineaceae</taxon>
        <taxon>Candidatus Brevifilum</taxon>
    </lineage>
</organism>
<dbReference type="InterPro" id="IPR035906">
    <property type="entry name" value="MetI-like_sf"/>
</dbReference>
<dbReference type="InterPro" id="IPR032550">
    <property type="entry name" value="TM_PBP2_N"/>
</dbReference>
<dbReference type="GO" id="GO:0015423">
    <property type="term" value="F:ABC-type maltose transporter activity"/>
    <property type="evidence" value="ECO:0007669"/>
    <property type="project" value="TreeGrafter"/>
</dbReference>
<dbReference type="KEGG" id="abat:CFX1CAM_1440"/>
<sequence>MDSSRERLTKTAKKIHFELTSVLKIALLVVVDAGLIWFILQLLTNGFLPIAIVFIIILLFNTYVFLAPKAYPLRWMAIGLSALLLFSIFPIIYTTYVAFTNYGDGHLLSRTQAINQIQAETYLPEEGKAFEWIAYRSDVGEYMLWIKDAEGKALLVRQTDADYDEHILEVVPGESGIGELDEQGAPTTIDGFSRLNRIQAATDTNLTKVKFGEPEKTVQVRSPQEAAELLPRYHYDEEEDSFTDQLTGTVYFAKQGTYTSQQGRTLAPGFRAGVGISNFVNFLTNPALRGPLALILAWNFSFAFLSVFLTFSLGLAISILYGDPNFRGKKILRSLLIIPYTIPSLITILIWRGILNENVGIVNTVLRNLFNFAPAWTTNHWWARAAILLVNLWLGYPYFMLVTSGALQSIPSDIYEAAEVDGAKGWNVFWHITLPLLLVSVGPLLIASFIFNFNNFNLIYVFIGGGPPIPGASTRAGYTDILISYVYNLAFEGGRGVNYGFASAISIVIFILIAIMSLIQFRFTNMWEEVSENV</sequence>
<keyword evidence="13" id="KW-1185">Reference proteome</keyword>
<accession>A0A1Y6K497</accession>
<feature type="transmembrane region" description="Helical" evidence="9">
    <location>
        <begin position="499"/>
        <end position="519"/>
    </location>
</feature>
<dbReference type="Proteomes" id="UP000195514">
    <property type="component" value="Chromosome I"/>
</dbReference>
<evidence type="ECO:0000256" key="7">
    <source>
        <dbReference type="ARBA" id="ARBA00022989"/>
    </source>
</evidence>
<evidence type="ECO:0000256" key="8">
    <source>
        <dbReference type="ARBA" id="ARBA00023136"/>
    </source>
</evidence>
<keyword evidence="8 9" id="KW-0472">Membrane</keyword>
<dbReference type="PANTHER" id="PTHR47314">
    <property type="entry name" value="MALTOSE/MALTODEXTRIN TRANSPORT SYSTEM PERMEASE PROTEIN MALF"/>
    <property type="match status" value="1"/>
</dbReference>
<reference evidence="13" key="1">
    <citation type="submission" date="2017-05" db="EMBL/GenBank/DDBJ databases">
        <authorList>
            <person name="Kirkegaard R."/>
            <person name="Mcilroy J S."/>
        </authorList>
    </citation>
    <scope>NUCLEOTIDE SEQUENCE [LARGE SCALE GENOMIC DNA]</scope>
</reference>
<feature type="transmembrane region" description="Helical" evidence="9">
    <location>
        <begin position="21"/>
        <end position="40"/>
    </location>
</feature>
<keyword evidence="4 10" id="KW-1003">Cell membrane</keyword>
<dbReference type="AlphaFoldDB" id="A0A1Y6K497"/>
<feature type="transmembrane region" description="Helical" evidence="9">
    <location>
        <begin position="46"/>
        <end position="66"/>
    </location>
</feature>
<keyword evidence="5 10" id="KW-0762">Sugar transport</keyword>
<evidence type="ECO:0000313" key="12">
    <source>
        <dbReference type="EMBL" id="SMX54505.1"/>
    </source>
</evidence>
<dbReference type="Pfam" id="PF16296">
    <property type="entry name" value="TM_PBP2_N"/>
    <property type="match status" value="1"/>
</dbReference>
<evidence type="ECO:0000256" key="3">
    <source>
        <dbReference type="ARBA" id="ARBA00022448"/>
    </source>
</evidence>
<feature type="transmembrane region" description="Helical" evidence="9">
    <location>
        <begin position="334"/>
        <end position="354"/>
    </location>
</feature>
<evidence type="ECO:0000313" key="13">
    <source>
        <dbReference type="Proteomes" id="UP000195514"/>
    </source>
</evidence>
<comment type="function">
    <text evidence="10">Part of the ABC transporter complex MalEFGK involved in maltose/maltodextrin import. Probably responsible for the translocation of the substrate across the membrane.</text>
</comment>
<dbReference type="SUPFAM" id="SSF160964">
    <property type="entry name" value="MalF N-terminal region-like"/>
    <property type="match status" value="1"/>
</dbReference>
<comment type="subcellular location">
    <subcellularLocation>
        <location evidence="1 9">Cell membrane</location>
        <topology evidence="1 9">Multi-pass membrane protein</topology>
    </subcellularLocation>
</comment>
<feature type="transmembrane region" description="Helical" evidence="9">
    <location>
        <begin position="295"/>
        <end position="322"/>
    </location>
</feature>
<dbReference type="GO" id="GO:0042956">
    <property type="term" value="P:maltodextrin transmembrane transport"/>
    <property type="evidence" value="ECO:0007669"/>
    <property type="project" value="TreeGrafter"/>
</dbReference>
<evidence type="ECO:0000256" key="9">
    <source>
        <dbReference type="RuleBase" id="RU363032"/>
    </source>
</evidence>
<feature type="transmembrane region" description="Helical" evidence="9">
    <location>
        <begin position="78"/>
        <end position="99"/>
    </location>
</feature>
<dbReference type="NCBIfam" id="NF008232">
    <property type="entry name" value="PRK10999.1"/>
    <property type="match status" value="1"/>
</dbReference>
<dbReference type="EMBL" id="LT859958">
    <property type="protein sequence ID" value="SMX54505.1"/>
    <property type="molecule type" value="Genomic_DNA"/>
</dbReference>
<feature type="domain" description="ABC transmembrane type-1" evidence="11">
    <location>
        <begin position="296"/>
        <end position="520"/>
    </location>
</feature>
<comment type="similarity">
    <text evidence="2 10">Belongs to the binding-protein-dependent transport system permease family. MalFG subfamily.</text>
</comment>
<evidence type="ECO:0000256" key="6">
    <source>
        <dbReference type="ARBA" id="ARBA00022692"/>
    </source>
</evidence>
<dbReference type="PANTHER" id="PTHR47314:SF1">
    <property type="entry name" value="MALTOSE_MALTODEXTRIN TRANSPORT SYSTEM PERMEASE PROTEIN MALF"/>
    <property type="match status" value="1"/>
</dbReference>
<keyword evidence="3 9" id="KW-0813">Transport</keyword>
<name>A0A1Y6K497_9CHLR</name>